<dbReference type="Gene3D" id="1.25.40.10">
    <property type="entry name" value="Tetratricopeptide repeat domain"/>
    <property type="match status" value="1"/>
</dbReference>
<dbReference type="RefSeq" id="WP_089406449.1">
    <property type="nucleotide sequence ID" value="NZ_FZOU01000001.1"/>
</dbReference>
<dbReference type="InterPro" id="IPR019734">
    <property type="entry name" value="TPR_rpt"/>
</dbReference>
<dbReference type="Proteomes" id="UP000198356">
    <property type="component" value="Unassembled WGS sequence"/>
</dbReference>
<protein>
    <submittedName>
        <fullName evidence="3">Tetratricopeptide repeat-containing protein</fullName>
    </submittedName>
</protein>
<name>A0A239CV64_9BACT</name>
<feature type="region of interest" description="Disordered" evidence="2">
    <location>
        <begin position="1"/>
        <end position="29"/>
    </location>
</feature>
<evidence type="ECO:0000256" key="2">
    <source>
        <dbReference type="SAM" id="MobiDB-lite"/>
    </source>
</evidence>
<evidence type="ECO:0000256" key="1">
    <source>
        <dbReference type="PROSITE-ProRule" id="PRU00339"/>
    </source>
</evidence>
<evidence type="ECO:0000313" key="3">
    <source>
        <dbReference type="EMBL" id="SNS23551.1"/>
    </source>
</evidence>
<dbReference type="EMBL" id="FZOU01000001">
    <property type="protein sequence ID" value="SNS23551.1"/>
    <property type="molecule type" value="Genomic_DNA"/>
</dbReference>
<dbReference type="SUPFAM" id="SSF48452">
    <property type="entry name" value="TPR-like"/>
    <property type="match status" value="1"/>
</dbReference>
<reference evidence="3 4" key="1">
    <citation type="submission" date="2017-06" db="EMBL/GenBank/DDBJ databases">
        <authorList>
            <person name="Kim H.J."/>
            <person name="Triplett B.A."/>
        </authorList>
    </citation>
    <scope>NUCLEOTIDE SEQUENCE [LARGE SCALE GENOMIC DNA]</scope>
    <source>
        <strain evidence="3 4">DSM 18704</strain>
    </source>
</reference>
<organism evidence="3 4">
    <name type="scientific">Granulicella rosea</name>
    <dbReference type="NCBI Taxonomy" id="474952"/>
    <lineage>
        <taxon>Bacteria</taxon>
        <taxon>Pseudomonadati</taxon>
        <taxon>Acidobacteriota</taxon>
        <taxon>Terriglobia</taxon>
        <taxon>Terriglobales</taxon>
        <taxon>Acidobacteriaceae</taxon>
        <taxon>Granulicella</taxon>
    </lineage>
</organism>
<keyword evidence="4" id="KW-1185">Reference proteome</keyword>
<keyword evidence="1" id="KW-0802">TPR repeat</keyword>
<accession>A0A239CV64</accession>
<proteinExistence type="predicted"/>
<dbReference type="InterPro" id="IPR011990">
    <property type="entry name" value="TPR-like_helical_dom_sf"/>
</dbReference>
<feature type="repeat" description="TPR" evidence="1">
    <location>
        <begin position="130"/>
        <end position="163"/>
    </location>
</feature>
<dbReference type="SMART" id="SM00028">
    <property type="entry name" value="TPR"/>
    <property type="match status" value="2"/>
</dbReference>
<evidence type="ECO:0000313" key="4">
    <source>
        <dbReference type="Proteomes" id="UP000198356"/>
    </source>
</evidence>
<dbReference type="PROSITE" id="PS50005">
    <property type="entry name" value="TPR"/>
    <property type="match status" value="1"/>
</dbReference>
<gene>
    <name evidence="3" type="ORF">SAMN05421770_101106</name>
</gene>
<sequence>MGDLVEMGGARKPEEEQEQQQPTQPEGGIRAFDQEGREVIVPREEWRTNVLPNMLRELWDNPEQSYLLILNSLNDGFVDEVAEAAEHLSLTDPIPARGACIWGIVLIQQGKLDEAQIALEVYTEKHGDDGSVLTNLAKVYAGKGETAKAEETLWRALEIEPNLDNGLGWYVAQEQEKGGEPAARAALERVAALPGSWRALLWLARPALAAGDLPAAIELYREALSRANKMVQELGLPAIPGDFLMQMSGDLGGAGYLAELVELTGPAFVPEMHGLPVGNNLIKANYDLQNYAAAAQIVAALDGFQRPEWRDALNFWRQELAKVQGGALGAPVSGEVQIGMLRIDGPIWLPMGSPAWSLFGGEQARGEVSVTFLGGTAETPKAGPEGIDVRLADIMGRMTRSLPLFLAEQVAMRTAVQGRAMLPWATGPQSGFVISSSAWSDEQTAAAVGGQTGAPGVDPTASTYAVSVHLDATVEPWTAELAFIRVADGVRIGEMFAEFPASAPEDGLPGLADEVVELLDAVAPGAAVVSPRYEVPADQAFSGYLLRLEQLLAVRCASMDATGQGAPANFLNGERDILDGELKMCNDLPMNVPARLLLVETMSALMRVKPEVVEEYRERVEKLMEEQPLAV</sequence>
<dbReference type="Pfam" id="PF13432">
    <property type="entry name" value="TPR_16"/>
    <property type="match status" value="1"/>
</dbReference>
<dbReference type="AlphaFoldDB" id="A0A239CV64"/>
<dbReference type="OrthoDB" id="112945at2"/>